<evidence type="ECO:0000313" key="2">
    <source>
        <dbReference type="Proteomes" id="UP000286974"/>
    </source>
</evidence>
<dbReference type="RefSeq" id="WP_125008947.1">
    <property type="nucleotide sequence ID" value="NZ_BEXA01000008.1"/>
</dbReference>
<gene>
    <name evidence="1" type="ORF">NBRC111893_2426</name>
</gene>
<dbReference type="OrthoDB" id="2280446at2"/>
<protein>
    <submittedName>
        <fullName evidence="1">Uncharacterized protein</fullName>
    </submittedName>
</protein>
<proteinExistence type="predicted"/>
<name>A0A401FPH1_9LACO</name>
<keyword evidence="2" id="KW-1185">Reference proteome</keyword>
<evidence type="ECO:0000313" key="1">
    <source>
        <dbReference type="EMBL" id="GAY74280.1"/>
    </source>
</evidence>
<dbReference type="AlphaFoldDB" id="A0A401FPH1"/>
<reference evidence="1 2" key="1">
    <citation type="submission" date="2017-11" db="EMBL/GenBank/DDBJ databases">
        <title>Draft Genome Sequence of Lactobacillus curieae NBRC 111893 isolated from Koso, a Japanese sugar-Vegetable Fermented Beverage.</title>
        <authorList>
            <person name="Chiou T.Y."/>
            <person name="Oshima K."/>
            <person name="Suda W."/>
            <person name="Hattori M."/>
            <person name="Takahashi T."/>
        </authorList>
    </citation>
    <scope>NUCLEOTIDE SEQUENCE [LARGE SCALE GENOMIC DNA]</scope>
    <source>
        <strain evidence="1 2">NBRC111893</strain>
    </source>
</reference>
<accession>A0A401FPH1</accession>
<dbReference type="Proteomes" id="UP000286974">
    <property type="component" value="Unassembled WGS sequence"/>
</dbReference>
<sequence>MNAGKAIAGNFVDQFVHSQIVIDGYTNFLQHYLNTHNWPAYTDKTILEMKTGLETLGTKYFTMGILAFQPTFKYVPRAKVLNSLVAEREYNGFSSDEEIQDDIENINAKLDLTL</sequence>
<organism evidence="1 2">
    <name type="scientific">Lentilactobacillus kosonis</name>
    <dbReference type="NCBI Taxonomy" id="2810561"/>
    <lineage>
        <taxon>Bacteria</taxon>
        <taxon>Bacillati</taxon>
        <taxon>Bacillota</taxon>
        <taxon>Bacilli</taxon>
        <taxon>Lactobacillales</taxon>
        <taxon>Lactobacillaceae</taxon>
        <taxon>Lentilactobacillus</taxon>
    </lineage>
</organism>
<dbReference type="EMBL" id="BEXA01000008">
    <property type="protein sequence ID" value="GAY74280.1"/>
    <property type="molecule type" value="Genomic_DNA"/>
</dbReference>
<comment type="caution">
    <text evidence="1">The sequence shown here is derived from an EMBL/GenBank/DDBJ whole genome shotgun (WGS) entry which is preliminary data.</text>
</comment>